<dbReference type="GO" id="GO:0003700">
    <property type="term" value="F:DNA-binding transcription factor activity"/>
    <property type="evidence" value="ECO:0007669"/>
    <property type="project" value="InterPro"/>
</dbReference>
<evidence type="ECO:0000256" key="2">
    <source>
        <dbReference type="ARBA" id="ARBA00023015"/>
    </source>
</evidence>
<protein>
    <recommendedName>
        <fullName evidence="6">BHLH domain-containing protein</fullName>
    </recommendedName>
</protein>
<name>A0AAD4J2H2_PERFH</name>
<dbReference type="CDD" id="cd04873">
    <property type="entry name" value="ACT_UUR-ACR-like"/>
    <property type="match status" value="1"/>
</dbReference>
<dbReference type="InterPro" id="IPR054502">
    <property type="entry name" value="bHLH-TF_ACT-like_plant"/>
</dbReference>
<keyword evidence="3" id="KW-0804">Transcription</keyword>
<proteinExistence type="predicted"/>
<feature type="region of interest" description="Disordered" evidence="5">
    <location>
        <begin position="30"/>
        <end position="77"/>
    </location>
</feature>
<dbReference type="InterPro" id="IPR045239">
    <property type="entry name" value="bHLH95_bHLH"/>
</dbReference>
<feature type="compositionally biased region" description="Pro residues" evidence="5">
    <location>
        <begin position="42"/>
        <end position="52"/>
    </location>
</feature>
<reference evidence="7 8" key="1">
    <citation type="journal article" date="2021" name="Nat. Commun.">
        <title>Incipient diploidization of the medicinal plant Perilla within 10,000 years.</title>
        <authorList>
            <person name="Zhang Y."/>
            <person name="Shen Q."/>
            <person name="Leng L."/>
            <person name="Zhang D."/>
            <person name="Chen S."/>
            <person name="Shi Y."/>
            <person name="Ning Z."/>
            <person name="Chen S."/>
        </authorList>
    </citation>
    <scope>NUCLEOTIDE SEQUENCE [LARGE SCALE GENOMIC DNA]</scope>
    <source>
        <strain evidence="8">cv. PC099</strain>
    </source>
</reference>
<evidence type="ECO:0000259" key="6">
    <source>
        <dbReference type="PROSITE" id="PS50888"/>
    </source>
</evidence>
<dbReference type="PANTHER" id="PTHR46772:SF8">
    <property type="entry name" value="TRANSCRIPTION FACTOR BHLH95"/>
    <property type="match status" value="1"/>
</dbReference>
<dbReference type="InterPro" id="IPR044278">
    <property type="entry name" value="BHLH95-like"/>
</dbReference>
<dbReference type="EMBL" id="SDAM02000167">
    <property type="protein sequence ID" value="KAH6825977.1"/>
    <property type="molecule type" value="Genomic_DNA"/>
</dbReference>
<keyword evidence="2" id="KW-0805">Transcription regulation</keyword>
<comment type="caution">
    <text evidence="7">The sequence shown here is derived from an EMBL/GenBank/DDBJ whole genome shotgun (WGS) entry which is preliminary data.</text>
</comment>
<dbReference type="GO" id="GO:0005634">
    <property type="term" value="C:nucleus"/>
    <property type="evidence" value="ECO:0007669"/>
    <property type="project" value="UniProtKB-SubCell"/>
</dbReference>
<comment type="subcellular location">
    <subcellularLocation>
        <location evidence="1">Nucleus</location>
    </subcellularLocation>
</comment>
<dbReference type="PANTHER" id="PTHR46772">
    <property type="entry name" value="BHLH DOMAIN-CONTAINING PROTEIN"/>
    <property type="match status" value="1"/>
</dbReference>
<evidence type="ECO:0000313" key="8">
    <source>
        <dbReference type="Proteomes" id="UP001190926"/>
    </source>
</evidence>
<dbReference type="SMART" id="SM00353">
    <property type="entry name" value="HLH"/>
    <property type="match status" value="1"/>
</dbReference>
<evidence type="ECO:0000256" key="3">
    <source>
        <dbReference type="ARBA" id="ARBA00023163"/>
    </source>
</evidence>
<evidence type="ECO:0000313" key="7">
    <source>
        <dbReference type="EMBL" id="KAH6825977.1"/>
    </source>
</evidence>
<dbReference type="Proteomes" id="UP001190926">
    <property type="component" value="Unassembled WGS sequence"/>
</dbReference>
<accession>A0AAD4J2H2</accession>
<dbReference type="Gene3D" id="4.10.280.10">
    <property type="entry name" value="Helix-loop-helix DNA-binding domain"/>
    <property type="match status" value="1"/>
</dbReference>
<dbReference type="Pfam" id="PF00010">
    <property type="entry name" value="HLH"/>
    <property type="match status" value="1"/>
</dbReference>
<dbReference type="CDD" id="cd11393">
    <property type="entry name" value="bHLH_AtbHLH_like"/>
    <property type="match status" value="1"/>
</dbReference>
<evidence type="ECO:0000256" key="1">
    <source>
        <dbReference type="ARBA" id="ARBA00004123"/>
    </source>
</evidence>
<dbReference type="PROSITE" id="PS50888">
    <property type="entry name" value="BHLH"/>
    <property type="match status" value="1"/>
</dbReference>
<dbReference type="SUPFAM" id="SSF47459">
    <property type="entry name" value="HLH, helix-loop-helix DNA-binding domain"/>
    <property type="match status" value="1"/>
</dbReference>
<keyword evidence="8" id="KW-1185">Reference proteome</keyword>
<dbReference type="InterPro" id="IPR036638">
    <property type="entry name" value="HLH_DNA-bd_sf"/>
</dbReference>
<sequence>MHFAMGEELELWDDQSWAFPNLATFQEDCAIKSADITKDEAAPPPPPPPPPTKGKKKRSAAAAGGGGGGGESEDHELHIWTERERRKKMRNMFSNLHALLPHIPPKADKSTIVDEAVNYIKNLQQTLEELEKRKLERMHGVITQNKLTVQSREAFLAELGSSGNMAVTLAGPNQLYSGPDYPAIFKTWTSPNVILNICGRDGHINVCCMRKPGLFTAVCFVMEKHNLEVVSAQASSDRARSMYMIHARANGGSDQFQQAIFPIEETFKQAAAELMLWVNS</sequence>
<evidence type="ECO:0000256" key="5">
    <source>
        <dbReference type="SAM" id="MobiDB-lite"/>
    </source>
</evidence>
<feature type="domain" description="BHLH" evidence="6">
    <location>
        <begin position="73"/>
        <end position="123"/>
    </location>
</feature>
<gene>
    <name evidence="7" type="ORF">C2S53_001414</name>
</gene>
<evidence type="ECO:0000256" key="4">
    <source>
        <dbReference type="ARBA" id="ARBA00023242"/>
    </source>
</evidence>
<dbReference type="AlphaFoldDB" id="A0AAD4J2H2"/>
<dbReference type="InterPro" id="IPR011598">
    <property type="entry name" value="bHLH_dom"/>
</dbReference>
<dbReference type="GO" id="GO:0046983">
    <property type="term" value="F:protein dimerization activity"/>
    <property type="evidence" value="ECO:0007669"/>
    <property type="project" value="InterPro"/>
</dbReference>
<dbReference type="Pfam" id="PF22754">
    <property type="entry name" value="bHLH-TF_ACT-like_plant"/>
    <property type="match status" value="1"/>
</dbReference>
<organism evidence="7 8">
    <name type="scientific">Perilla frutescens var. hirtella</name>
    <name type="common">Perilla citriodora</name>
    <name type="synonym">Perilla setoyensis</name>
    <dbReference type="NCBI Taxonomy" id="608512"/>
    <lineage>
        <taxon>Eukaryota</taxon>
        <taxon>Viridiplantae</taxon>
        <taxon>Streptophyta</taxon>
        <taxon>Embryophyta</taxon>
        <taxon>Tracheophyta</taxon>
        <taxon>Spermatophyta</taxon>
        <taxon>Magnoliopsida</taxon>
        <taxon>eudicotyledons</taxon>
        <taxon>Gunneridae</taxon>
        <taxon>Pentapetalae</taxon>
        <taxon>asterids</taxon>
        <taxon>lamiids</taxon>
        <taxon>Lamiales</taxon>
        <taxon>Lamiaceae</taxon>
        <taxon>Nepetoideae</taxon>
        <taxon>Elsholtzieae</taxon>
        <taxon>Perilla</taxon>
    </lineage>
</organism>
<dbReference type="GO" id="GO:0009960">
    <property type="term" value="P:endosperm development"/>
    <property type="evidence" value="ECO:0007669"/>
    <property type="project" value="InterPro"/>
</dbReference>
<keyword evidence="4" id="KW-0539">Nucleus</keyword>